<reference evidence="1 2" key="1">
    <citation type="submission" date="2019-09" db="EMBL/GenBank/DDBJ databases">
        <authorList>
            <person name="Depoorter E."/>
        </authorList>
    </citation>
    <scope>NUCLEOTIDE SEQUENCE [LARGE SCALE GENOMIC DNA]</scope>
    <source>
        <strain evidence="1">R-18112</strain>
    </source>
</reference>
<evidence type="ECO:0000313" key="2">
    <source>
        <dbReference type="Proteomes" id="UP000494274"/>
    </source>
</evidence>
<dbReference type="EMBL" id="CABVQI010000028">
    <property type="protein sequence ID" value="VWD37914.1"/>
    <property type="molecule type" value="Genomic_DNA"/>
</dbReference>
<gene>
    <name evidence="1" type="ORF">BLA18112_06555</name>
</gene>
<keyword evidence="1" id="KW-0560">Oxidoreductase</keyword>
<sequence>MSHDPHDRNARLTGQVVANFDRTPSPRLGALMQRLVRHLHAFVCDRS</sequence>
<dbReference type="GO" id="GO:0005506">
    <property type="term" value="F:iron ion binding"/>
    <property type="evidence" value="ECO:0007669"/>
    <property type="project" value="InterPro"/>
</dbReference>
<name>A0A6P2ZTG1_BURL3</name>
<keyword evidence="1" id="KW-0223">Dioxygenase</keyword>
<proteinExistence type="predicted"/>
<dbReference type="Proteomes" id="UP000494274">
    <property type="component" value="Unassembled WGS sequence"/>
</dbReference>
<evidence type="ECO:0000313" key="1">
    <source>
        <dbReference type="EMBL" id="VWD37914.1"/>
    </source>
</evidence>
<dbReference type="InterPro" id="IPR015889">
    <property type="entry name" value="Intradiol_dOase_core"/>
</dbReference>
<dbReference type="Gene3D" id="2.60.130.10">
    <property type="entry name" value="Aromatic compound dioxygenase"/>
    <property type="match status" value="1"/>
</dbReference>
<dbReference type="AlphaFoldDB" id="A0A6P2ZTG1"/>
<dbReference type="GO" id="GO:0016702">
    <property type="term" value="F:oxidoreductase activity, acting on single donors with incorporation of molecular oxygen, incorporation of two atoms of oxygen"/>
    <property type="evidence" value="ECO:0007669"/>
    <property type="project" value="InterPro"/>
</dbReference>
<protein>
    <submittedName>
        <fullName evidence="1">Intradiol ring-cleavage dioxygenase</fullName>
    </submittedName>
</protein>
<organism evidence="1 2">
    <name type="scientific">Burkholderia lata (strain ATCC 17760 / DSM 23089 / LMG 22485 / NCIMB 9086 / R18194 / 383)</name>
    <dbReference type="NCBI Taxonomy" id="482957"/>
    <lineage>
        <taxon>Bacteria</taxon>
        <taxon>Pseudomonadati</taxon>
        <taxon>Pseudomonadota</taxon>
        <taxon>Betaproteobacteria</taxon>
        <taxon>Burkholderiales</taxon>
        <taxon>Burkholderiaceae</taxon>
        <taxon>Burkholderia</taxon>
        <taxon>Burkholderia cepacia complex</taxon>
    </lineage>
</organism>
<accession>A0A6P2ZTG1</accession>